<accession>A0A6G9Q6Z8</accession>
<evidence type="ECO:0000313" key="2">
    <source>
        <dbReference type="Proteomes" id="UP000465035"/>
    </source>
</evidence>
<dbReference type="RefSeq" id="WP_003559113.1">
    <property type="nucleotide sequence ID" value="NZ_CABKOL010000104.1"/>
</dbReference>
<proteinExistence type="predicted"/>
<sequence>MQDKKIYRVLVTSMIALGGVIALQTPTMAAKWTSGMPKILKGTFTSRYSKNGGFYPTLSVDAKGVTIKTLPKSTTTIEKVSYRRSTPVSYLVKGTYKNGGQTYLRMMFGPYQGKTRISYKSSHLVNGQLKWTKHYAGWFYQK</sequence>
<gene>
    <name evidence="1" type="ORF">GQR93_11880</name>
</gene>
<dbReference type="AlphaFoldDB" id="A0A6G9Q6Z8"/>
<dbReference type="EMBL" id="CP047121">
    <property type="protein sequence ID" value="QHB52839.1"/>
    <property type="molecule type" value="Genomic_DNA"/>
</dbReference>
<organism evidence="1 2">
    <name type="scientific">Lentilactobacillus hilgardii</name>
    <name type="common">Lactobacillus hilgardii</name>
    <dbReference type="NCBI Taxonomy" id="1588"/>
    <lineage>
        <taxon>Bacteria</taxon>
        <taxon>Bacillati</taxon>
        <taxon>Bacillota</taxon>
        <taxon>Bacilli</taxon>
        <taxon>Lactobacillales</taxon>
        <taxon>Lactobacillaceae</taxon>
        <taxon>Lentilactobacillus</taxon>
    </lineage>
</organism>
<protein>
    <submittedName>
        <fullName evidence="1">Uncharacterized protein</fullName>
    </submittedName>
</protein>
<evidence type="ECO:0000313" key="1">
    <source>
        <dbReference type="EMBL" id="QHB52839.1"/>
    </source>
</evidence>
<dbReference type="GeneID" id="69059073"/>
<name>A0A6G9Q6Z8_LENHI</name>
<reference evidence="1 2" key="1">
    <citation type="submission" date="2019-12" db="EMBL/GenBank/DDBJ databases">
        <title>Lactobacillus hilgardii FLUB.</title>
        <authorList>
            <person name="Gustaw K."/>
        </authorList>
    </citation>
    <scope>NUCLEOTIDE SEQUENCE [LARGE SCALE GENOMIC DNA]</scope>
    <source>
        <strain evidence="1 2">FLUB</strain>
    </source>
</reference>
<dbReference type="Proteomes" id="UP000465035">
    <property type="component" value="Chromosome"/>
</dbReference>